<reference evidence="4 5" key="1">
    <citation type="journal article" date="2020" name="ISME J.">
        <title>Comparative genomics reveals insights into cyanobacterial evolution and habitat adaptation.</title>
        <authorList>
            <person name="Chen M.Y."/>
            <person name="Teng W.K."/>
            <person name="Zhao L."/>
            <person name="Hu C.X."/>
            <person name="Zhou Y.K."/>
            <person name="Han B.P."/>
            <person name="Song L.R."/>
            <person name="Shu W.S."/>
        </authorList>
    </citation>
    <scope>NUCLEOTIDE SEQUENCE [LARGE SCALE GENOMIC DNA]</scope>
    <source>
        <strain evidence="4 5">FACHB-119</strain>
    </source>
</reference>
<keyword evidence="1" id="KW-0175">Coiled coil</keyword>
<name>A0ABR8CW07_9NOST</name>
<sequence>MINKKSIEIYNLSDDREKRLWQDCIFVFDSSALLEFYSYSDNEWRSISENIFTKLIGRLWIPQQVEYEYLKNKEKTSRKPIKAYKFLIECEKINNGNNKNLEQTKSNNDSGYINKISQGVEEINNLSTKEINKISGQFKSLKEKIAKEDKHPYFEDKTFIEDFESVIKDLKESLHNHLNIFKDELAEFEERIKKEIANKEIKIEEIAQNDPVFEIFNKYFEVGEGYSFDKLMEIVKEGELRYRSKIPPGYADKPGNADKEDDKKGKEDDKKGLSIYGDLILWKQIIDHAKTVKKPIILIINDIKEDWCYKNEQKRIEKPREDLIREMYDFTGMEIWMYTFSQFLYKSGELLKTKVDNKVLENIQEIEQELLKEKENKSITTAEMLGKIGNNEDRNDLIKILRAEDYQMPSYHHPQEEDYWREEVEVENSIGLRQTIRTNLLRVYPETFNSCDAYMDIPMSINPDIQKVTSPRLNKTWGVIAKPTPSPIDGYFRGDFTYNNPPARVFGLYLIQE</sequence>
<dbReference type="Proteomes" id="UP000661112">
    <property type="component" value="Unassembled WGS sequence"/>
</dbReference>
<gene>
    <name evidence="4" type="ORF">H6G83_00585</name>
</gene>
<dbReference type="Pfam" id="PF18476">
    <property type="entry name" value="PIN_8"/>
    <property type="match status" value="1"/>
</dbReference>
<feature type="coiled-coil region" evidence="1">
    <location>
        <begin position="171"/>
        <end position="209"/>
    </location>
</feature>
<dbReference type="InterPro" id="IPR041578">
    <property type="entry name" value="PIN_8"/>
</dbReference>
<evidence type="ECO:0000256" key="1">
    <source>
        <dbReference type="SAM" id="Coils"/>
    </source>
</evidence>
<proteinExistence type="predicted"/>
<feature type="compositionally biased region" description="Basic and acidic residues" evidence="2">
    <location>
        <begin position="255"/>
        <end position="269"/>
    </location>
</feature>
<dbReference type="EMBL" id="JACJSG010000001">
    <property type="protein sequence ID" value="MBD2499120.1"/>
    <property type="molecule type" value="Genomic_DNA"/>
</dbReference>
<feature type="domain" description="PIN like" evidence="3">
    <location>
        <begin position="124"/>
        <end position="323"/>
    </location>
</feature>
<feature type="coiled-coil region" evidence="1">
    <location>
        <begin position="356"/>
        <end position="383"/>
    </location>
</feature>
<feature type="region of interest" description="Disordered" evidence="2">
    <location>
        <begin position="246"/>
        <end position="269"/>
    </location>
</feature>
<accession>A0ABR8CW07</accession>
<keyword evidence="5" id="KW-1185">Reference proteome</keyword>
<comment type="caution">
    <text evidence="4">The sequence shown here is derived from an EMBL/GenBank/DDBJ whole genome shotgun (WGS) entry which is preliminary data.</text>
</comment>
<evidence type="ECO:0000259" key="3">
    <source>
        <dbReference type="Pfam" id="PF18476"/>
    </source>
</evidence>
<evidence type="ECO:0000313" key="5">
    <source>
        <dbReference type="Proteomes" id="UP000661112"/>
    </source>
</evidence>
<evidence type="ECO:0000313" key="4">
    <source>
        <dbReference type="EMBL" id="MBD2499120.1"/>
    </source>
</evidence>
<dbReference type="RefSeq" id="WP_190465559.1">
    <property type="nucleotide sequence ID" value="NZ_JACJSG010000001.1"/>
</dbReference>
<protein>
    <recommendedName>
        <fullName evidence="3">PIN like domain-containing protein</fullName>
    </recommendedName>
</protein>
<evidence type="ECO:0000256" key="2">
    <source>
        <dbReference type="SAM" id="MobiDB-lite"/>
    </source>
</evidence>
<organism evidence="4 5">
    <name type="scientific">Anabaena azotica FACHB-119</name>
    <dbReference type="NCBI Taxonomy" id="947527"/>
    <lineage>
        <taxon>Bacteria</taxon>
        <taxon>Bacillati</taxon>
        <taxon>Cyanobacteriota</taxon>
        <taxon>Cyanophyceae</taxon>
        <taxon>Nostocales</taxon>
        <taxon>Nostocaceae</taxon>
        <taxon>Anabaena</taxon>
        <taxon>Anabaena azotica</taxon>
    </lineage>
</organism>